<dbReference type="PROSITE" id="PS50048">
    <property type="entry name" value="ZN2_CY6_FUNGAL_2"/>
    <property type="match status" value="1"/>
</dbReference>
<dbReference type="PANTHER" id="PTHR46910">
    <property type="entry name" value="TRANSCRIPTION FACTOR PDR1"/>
    <property type="match status" value="1"/>
</dbReference>
<dbReference type="InterPro" id="IPR050987">
    <property type="entry name" value="AtrR-like"/>
</dbReference>
<dbReference type="CDD" id="cd00067">
    <property type="entry name" value="GAL4"/>
    <property type="match status" value="1"/>
</dbReference>
<organism evidence="5 6">
    <name type="scientific">Puccinia triticina</name>
    <dbReference type="NCBI Taxonomy" id="208348"/>
    <lineage>
        <taxon>Eukaryota</taxon>
        <taxon>Fungi</taxon>
        <taxon>Dikarya</taxon>
        <taxon>Basidiomycota</taxon>
        <taxon>Pucciniomycotina</taxon>
        <taxon>Pucciniomycetes</taxon>
        <taxon>Pucciniales</taxon>
        <taxon>Pucciniaceae</taxon>
        <taxon>Puccinia</taxon>
    </lineage>
</organism>
<evidence type="ECO:0000256" key="1">
    <source>
        <dbReference type="ARBA" id="ARBA00022723"/>
    </source>
</evidence>
<keyword evidence="6" id="KW-1185">Reference proteome</keyword>
<dbReference type="SMART" id="SM00066">
    <property type="entry name" value="GAL4"/>
    <property type="match status" value="1"/>
</dbReference>
<dbReference type="CDD" id="cd12148">
    <property type="entry name" value="fungal_TF_MHR"/>
    <property type="match status" value="1"/>
</dbReference>
<evidence type="ECO:0000259" key="4">
    <source>
        <dbReference type="PROSITE" id="PS50048"/>
    </source>
</evidence>
<feature type="region of interest" description="Disordered" evidence="3">
    <location>
        <begin position="498"/>
        <end position="518"/>
    </location>
</feature>
<evidence type="ECO:0000313" key="6">
    <source>
        <dbReference type="Proteomes" id="UP001164743"/>
    </source>
</evidence>
<accession>A0ABY7CK74</accession>
<feature type="domain" description="Zn(2)-C6 fungal-type" evidence="4">
    <location>
        <begin position="31"/>
        <end position="63"/>
    </location>
</feature>
<dbReference type="SUPFAM" id="SSF57701">
    <property type="entry name" value="Zn2/Cys6 DNA-binding domain"/>
    <property type="match status" value="1"/>
</dbReference>
<protein>
    <recommendedName>
        <fullName evidence="4">Zn(2)-C6 fungal-type domain-containing protein</fullName>
    </recommendedName>
</protein>
<feature type="compositionally biased region" description="Low complexity" evidence="3">
    <location>
        <begin position="498"/>
        <end position="515"/>
    </location>
</feature>
<feature type="compositionally biased region" description="Basic and acidic residues" evidence="3">
    <location>
        <begin position="193"/>
        <end position="210"/>
    </location>
</feature>
<feature type="compositionally biased region" description="Polar residues" evidence="3">
    <location>
        <begin position="1034"/>
        <end position="1056"/>
    </location>
</feature>
<dbReference type="GeneID" id="77809650"/>
<dbReference type="PROSITE" id="PS00463">
    <property type="entry name" value="ZN2_CY6_FUNGAL_1"/>
    <property type="match status" value="1"/>
</dbReference>
<proteinExistence type="predicted"/>
<dbReference type="InterPro" id="IPR036864">
    <property type="entry name" value="Zn2-C6_fun-type_DNA-bd_sf"/>
</dbReference>
<reference evidence="5" key="1">
    <citation type="submission" date="2022-10" db="EMBL/GenBank/DDBJ databases">
        <title>Puccinia triticina Genome sequencing and assembly.</title>
        <authorList>
            <person name="Li C."/>
        </authorList>
    </citation>
    <scope>NUCLEOTIDE SEQUENCE</scope>
    <source>
        <strain evidence="5">Pt15</strain>
    </source>
</reference>
<dbReference type="Proteomes" id="UP001164743">
    <property type="component" value="Chromosome 4A"/>
</dbReference>
<feature type="region of interest" description="Disordered" evidence="3">
    <location>
        <begin position="960"/>
        <end position="1087"/>
    </location>
</feature>
<name>A0ABY7CK74_9BASI</name>
<dbReference type="InterPro" id="IPR001138">
    <property type="entry name" value="Zn2Cys6_DnaBD"/>
</dbReference>
<feature type="region of interest" description="Disordered" evidence="3">
    <location>
        <begin position="760"/>
        <end position="793"/>
    </location>
</feature>
<sequence>MADPDQSHILQMKPLPTAEPPKRVRQRTLRACDRCRKMKVKCMISADEPPCDACKLASRDCKFEHVGVKRERPPSLREVEQQKRQIAQLEAVLIRLKPQIDLSSLPRTNDQAKTMANALQHATSSEALRLNHPTSLGPGHDTDSQHYNNHEEIEEDSEEEDEDDDEEDEEEDFQNMLQSLGECQLGSCQLLDQSKDPSSSHEHDRAHPFEAPDPADQDPDDQNATFIRQFCQNYYRGMSDETWPAEDLAEKLIATYFETVHPYPPIIHEHQFRKDYHAGMAERDSGFKSLCYAVFAAASPHADDPRVLYAAHSDDPHPRQSAGALFAYASLAGDTNYPLFDLFGLQSAAIMSYYMMTMSNPRHTFALVVEFLRRAVSSGVHLEESPRWNTSFLTNQLRKRAFFTLITVEKSTTSTLGYLNVPQTLPNLVSPPFFIEDATMSLLDEQDRMQPTPQARKQFMDELYSKPRTPGEAAMYSLWSARNKLESKSRNMILNQLKAQSPPSSSSKADDGPGSNTKNNRHLFILNFGTVLGDFIEDEMDPMGRWNPSLTSKRDLFATSYCACFLRSILIRVHLEAISGYPQLAHRCFRAASSILDTLDDMKLLGHLSLLGGNIPYFLAPVGLFLLWVISQDKSPVITADFKANAWVKISKCVEILNLSAPVSFVSEKLSLKFTAYMDHLKEEIRNPGMDTSISADTSKKRPLSEIMAKKVEEPTICNLLYSQHASPVNPDSYLDPVQPPPPAYINFDFSGLINTAATPQPSGWNLDATRPAAPAGNLNPAIQPHAPEPASNYSHLHLQNLLFRSQNLPQQPLDSSHLMIPPSPENASANRPRPVNSDGPSHPSPMLGRFDPPDPRSSFLSSTPSAPHSIVATDPEMYTGANGGIPPQSSGTQYMKPAAHDSFDPNFCSVGNPSTQNVETSFPSGSDFAPTGFAGSEPIFNVHQRILAANHPANYYGHPARPAGPSHPGYNAVQPAGPSGYAYHPSARPPPGPTAFTQPYPDGRPCADFPAPAGSFPAFSPSSSPATPRPFHPSSSTDPSQCNRPVQGTIGNSFHGSAPAQPLPSTLATSQNGSFDTSGQFRGPAQHDDQQIFSAICDTWLF</sequence>
<dbReference type="InterPro" id="IPR007219">
    <property type="entry name" value="XnlR_reg_dom"/>
</dbReference>
<dbReference type="PANTHER" id="PTHR46910:SF1">
    <property type="entry name" value="MISCELLANEOUS ZN(II)2CYS6 TRANSCRIPTION FACTOR (EUROFUNG)-RELATED"/>
    <property type="match status" value="1"/>
</dbReference>
<feature type="compositionally biased region" description="Acidic residues" evidence="3">
    <location>
        <begin position="152"/>
        <end position="173"/>
    </location>
</feature>
<evidence type="ECO:0000313" key="5">
    <source>
        <dbReference type="EMBL" id="WAQ84377.1"/>
    </source>
</evidence>
<evidence type="ECO:0000256" key="3">
    <source>
        <dbReference type="SAM" id="MobiDB-lite"/>
    </source>
</evidence>
<feature type="region of interest" description="Disordered" evidence="3">
    <location>
        <begin position="191"/>
        <end position="222"/>
    </location>
</feature>
<feature type="region of interest" description="Disordered" evidence="3">
    <location>
        <begin position="130"/>
        <end position="174"/>
    </location>
</feature>
<feature type="compositionally biased region" description="Basic and acidic residues" evidence="3">
    <location>
        <begin position="140"/>
        <end position="151"/>
    </location>
</feature>
<feature type="region of interest" description="Disordered" evidence="3">
    <location>
        <begin position="813"/>
        <end position="896"/>
    </location>
</feature>
<dbReference type="Pfam" id="PF04082">
    <property type="entry name" value="Fungal_trans"/>
    <property type="match status" value="1"/>
</dbReference>
<dbReference type="RefSeq" id="XP_053019932.1">
    <property type="nucleotide sequence ID" value="XM_053168755.1"/>
</dbReference>
<feature type="compositionally biased region" description="Polar residues" evidence="3">
    <location>
        <begin position="1064"/>
        <end position="1081"/>
    </location>
</feature>
<keyword evidence="1" id="KW-0479">Metal-binding</keyword>
<keyword evidence="2" id="KW-0539">Nucleus</keyword>
<gene>
    <name evidence="5" type="ORF">PtA15_4A830</name>
</gene>
<feature type="region of interest" description="Disordered" evidence="3">
    <location>
        <begin position="1"/>
        <end position="24"/>
    </location>
</feature>
<feature type="compositionally biased region" description="Low complexity" evidence="3">
    <location>
        <begin position="1008"/>
        <end position="1027"/>
    </location>
</feature>
<dbReference type="EMBL" id="CP110424">
    <property type="protein sequence ID" value="WAQ84377.1"/>
    <property type="molecule type" value="Genomic_DNA"/>
</dbReference>
<evidence type="ECO:0000256" key="2">
    <source>
        <dbReference type="ARBA" id="ARBA00023242"/>
    </source>
</evidence>
<dbReference type="Gene3D" id="4.10.240.10">
    <property type="entry name" value="Zn(2)-C6 fungal-type DNA-binding domain"/>
    <property type="match status" value="1"/>
</dbReference>